<dbReference type="Proteomes" id="UP001595998">
    <property type="component" value="Unassembled WGS sequence"/>
</dbReference>
<dbReference type="SMART" id="SM00062">
    <property type="entry name" value="PBPb"/>
    <property type="match status" value="1"/>
</dbReference>
<evidence type="ECO:0000313" key="7">
    <source>
        <dbReference type="EMBL" id="MFC4427078.1"/>
    </source>
</evidence>
<dbReference type="InterPro" id="IPR001638">
    <property type="entry name" value="Solute-binding_3/MltF_N"/>
</dbReference>
<evidence type="ECO:0000256" key="2">
    <source>
        <dbReference type="ARBA" id="ARBA00010333"/>
    </source>
</evidence>
<dbReference type="PANTHER" id="PTHR35936">
    <property type="entry name" value="MEMBRANE-BOUND LYTIC MUREIN TRANSGLYCOSYLASE F"/>
    <property type="match status" value="1"/>
</dbReference>
<proteinExistence type="inferred from homology"/>
<evidence type="ECO:0000256" key="5">
    <source>
        <dbReference type="SAM" id="SignalP"/>
    </source>
</evidence>
<dbReference type="EMBL" id="JBHSEH010000016">
    <property type="protein sequence ID" value="MFC4427078.1"/>
    <property type="molecule type" value="Genomic_DNA"/>
</dbReference>
<keyword evidence="3 5" id="KW-0732">Signal</keyword>
<evidence type="ECO:0000313" key="8">
    <source>
        <dbReference type="Proteomes" id="UP001595998"/>
    </source>
</evidence>
<dbReference type="SUPFAM" id="SSF53850">
    <property type="entry name" value="Periplasmic binding protein-like II"/>
    <property type="match status" value="1"/>
</dbReference>
<dbReference type="Pfam" id="PF00497">
    <property type="entry name" value="SBP_bac_3"/>
    <property type="match status" value="1"/>
</dbReference>
<feature type="domain" description="Solute-binding protein family 3/N-terminal" evidence="6">
    <location>
        <begin position="33"/>
        <end position="250"/>
    </location>
</feature>
<organism evidence="7 8">
    <name type="scientific">Deinococcus navajonensis</name>
    <dbReference type="NCBI Taxonomy" id="309884"/>
    <lineage>
        <taxon>Bacteria</taxon>
        <taxon>Thermotogati</taxon>
        <taxon>Deinococcota</taxon>
        <taxon>Deinococci</taxon>
        <taxon>Deinococcales</taxon>
        <taxon>Deinococcaceae</taxon>
        <taxon>Deinococcus</taxon>
    </lineage>
</organism>
<gene>
    <name evidence="7" type="ORF">ACFOZ9_12740</name>
</gene>
<feature type="signal peptide" evidence="5">
    <location>
        <begin position="1"/>
        <end position="22"/>
    </location>
</feature>
<evidence type="ECO:0000256" key="1">
    <source>
        <dbReference type="ARBA" id="ARBA00004196"/>
    </source>
</evidence>
<dbReference type="RefSeq" id="WP_380040205.1">
    <property type="nucleotide sequence ID" value="NZ_JBHSEH010000016.1"/>
</dbReference>
<feature type="chain" id="PRO_5047067577" evidence="5">
    <location>
        <begin position="23"/>
        <end position="254"/>
    </location>
</feature>
<evidence type="ECO:0000256" key="3">
    <source>
        <dbReference type="ARBA" id="ARBA00022729"/>
    </source>
</evidence>
<evidence type="ECO:0000256" key="4">
    <source>
        <dbReference type="RuleBase" id="RU003744"/>
    </source>
</evidence>
<dbReference type="CDD" id="cd13530">
    <property type="entry name" value="PBP2_peptides_like"/>
    <property type="match status" value="1"/>
</dbReference>
<dbReference type="Gene3D" id="3.40.190.10">
    <property type="entry name" value="Periplasmic binding protein-like II"/>
    <property type="match status" value="2"/>
</dbReference>
<name>A0ABV8XTA8_9DEIO</name>
<comment type="caution">
    <text evidence="7">The sequence shown here is derived from an EMBL/GenBank/DDBJ whole genome shotgun (WGS) entry which is preliminary data.</text>
</comment>
<evidence type="ECO:0000259" key="6">
    <source>
        <dbReference type="SMART" id="SM00062"/>
    </source>
</evidence>
<accession>A0ABV8XTA8</accession>
<reference evidence="8" key="1">
    <citation type="journal article" date="2019" name="Int. J. Syst. Evol. Microbiol.">
        <title>The Global Catalogue of Microorganisms (GCM) 10K type strain sequencing project: providing services to taxonomists for standard genome sequencing and annotation.</title>
        <authorList>
            <consortium name="The Broad Institute Genomics Platform"/>
            <consortium name="The Broad Institute Genome Sequencing Center for Infectious Disease"/>
            <person name="Wu L."/>
            <person name="Ma J."/>
        </authorList>
    </citation>
    <scope>NUCLEOTIDE SEQUENCE [LARGE SCALE GENOMIC DNA]</scope>
    <source>
        <strain evidence="8">CCUG 56029</strain>
    </source>
</reference>
<protein>
    <submittedName>
        <fullName evidence="7">ABC transporter substrate-binding protein</fullName>
    </submittedName>
</protein>
<dbReference type="PANTHER" id="PTHR35936:SF19">
    <property type="entry name" value="AMINO-ACID-BINDING PROTEIN YXEM-RELATED"/>
    <property type="match status" value="1"/>
</dbReference>
<sequence length="254" mass="27277">MRRTLSVFLLPLLLASASSAQARTLKEVQASGVLRLATSADYEPYNYMVGGKFMGFEVELGNLIAKNMGLKPVWIKRDFDTLLTGFAKDDYDLVIASHAITSTRLKQVDFSKPHSCGANVLLAKKGGPLTSKALEGKKLGAEAGSINLKYLQKLPFKKEITVFRTTDDAVRAVAFGQIDAVLVDDLGALAAVKTYSKANLVYGAPVWSSPSGMALAKGNTDLRLAVNAALNKVLLNGSYAAISKKTFGIDIRCK</sequence>
<keyword evidence="8" id="KW-1185">Reference proteome</keyword>
<dbReference type="PROSITE" id="PS01039">
    <property type="entry name" value="SBP_BACTERIAL_3"/>
    <property type="match status" value="1"/>
</dbReference>
<dbReference type="InterPro" id="IPR018313">
    <property type="entry name" value="SBP_3_CS"/>
</dbReference>
<comment type="subcellular location">
    <subcellularLocation>
        <location evidence="1">Cell envelope</location>
    </subcellularLocation>
</comment>
<comment type="similarity">
    <text evidence="2 4">Belongs to the bacterial solute-binding protein 3 family.</text>
</comment>